<dbReference type="InterPro" id="IPR048020">
    <property type="entry name" value="Transpos_IS3"/>
</dbReference>
<dbReference type="InterPro" id="IPR012337">
    <property type="entry name" value="RNaseH-like_sf"/>
</dbReference>
<dbReference type="InterPro" id="IPR036397">
    <property type="entry name" value="RNaseH_sf"/>
</dbReference>
<sequence length="389" mass="45571">MSKPKREYTTESEQKAVELSYARGNAAEVCRELGLNPSVLGRWRREAKKYGENSFPGKGNPKLTEEQREIAELKKKLRDVEIERDIPKKGDGHLLLGRQEKYRFIKHHRFKFPVGKMCKMFKVSKSGYYNWLDRGPSKRWSENEALTVAIRGIFKDSFGSYGAPRIREELLKRGYRASRPRVARIMRANRLFAKRKRKSGATTDSKHDYPIAPNILDRDFTVHRRNQVWVSDMTYIRTGEGWMYLTVIMDLFHRKVVGWSMGKTLATADTIIPAWKMAVRSNNITDRLVFHSDRGSQYASYEFTDILKGYVQSMGRKGNCWDNAVAESFSKSLKVEWVYHQNYNFRSEAELSIFQWIGTWYNRKRIHPTLHYKTIGEFENEMYNQKSAA</sequence>
<dbReference type="Proteomes" id="UP000284189">
    <property type="component" value="Unassembled WGS sequence"/>
</dbReference>
<dbReference type="Pfam" id="PF00665">
    <property type="entry name" value="rve"/>
    <property type="match status" value="1"/>
</dbReference>
<dbReference type="EMBL" id="VNWL01000030">
    <property type="protein sequence ID" value="TXJ99216.1"/>
    <property type="molecule type" value="Genomic_DNA"/>
</dbReference>
<accession>A0A418N250</accession>
<dbReference type="GO" id="GO:0006313">
    <property type="term" value="P:DNA transposition"/>
    <property type="evidence" value="ECO:0007669"/>
    <property type="project" value="InterPro"/>
</dbReference>
<dbReference type="InterPro" id="IPR050900">
    <property type="entry name" value="Transposase_IS3/IS150/IS904"/>
</dbReference>
<dbReference type="PANTHER" id="PTHR46889">
    <property type="entry name" value="TRANSPOSASE INSF FOR INSERTION SEQUENCE IS3B-RELATED"/>
    <property type="match status" value="1"/>
</dbReference>
<dbReference type="Pfam" id="PF13276">
    <property type="entry name" value="HTH_21"/>
    <property type="match status" value="1"/>
</dbReference>
<dbReference type="NCBIfam" id="NF033516">
    <property type="entry name" value="transpos_IS3"/>
    <property type="match status" value="1"/>
</dbReference>
<dbReference type="GO" id="GO:0003677">
    <property type="term" value="F:DNA binding"/>
    <property type="evidence" value="ECO:0007669"/>
    <property type="project" value="InterPro"/>
</dbReference>
<organism evidence="2 4">
    <name type="scientific">Flagellimonas aequoris</name>
    <dbReference type="NCBI Taxonomy" id="2306997"/>
    <lineage>
        <taxon>Bacteria</taxon>
        <taxon>Pseudomonadati</taxon>
        <taxon>Bacteroidota</taxon>
        <taxon>Flavobacteriia</taxon>
        <taxon>Flavobacteriales</taxon>
        <taxon>Flavobacteriaceae</taxon>
        <taxon>Flagellimonas</taxon>
    </lineage>
</organism>
<dbReference type="OrthoDB" id="9815231at2"/>
<dbReference type="Gene3D" id="3.30.420.10">
    <property type="entry name" value="Ribonuclease H-like superfamily/Ribonuclease H"/>
    <property type="match status" value="1"/>
</dbReference>
<dbReference type="Pfam" id="PF13333">
    <property type="entry name" value="rve_2"/>
    <property type="match status" value="1"/>
</dbReference>
<dbReference type="GO" id="GO:0015074">
    <property type="term" value="P:DNA integration"/>
    <property type="evidence" value="ECO:0007669"/>
    <property type="project" value="InterPro"/>
</dbReference>
<dbReference type="EMBL" id="QXFJ01000031">
    <property type="protein sequence ID" value="RIV67395.1"/>
    <property type="molecule type" value="Genomic_DNA"/>
</dbReference>
<proteinExistence type="predicted"/>
<evidence type="ECO:0000313" key="2">
    <source>
        <dbReference type="EMBL" id="RIV67395.1"/>
    </source>
</evidence>
<dbReference type="RefSeq" id="WP_119641902.1">
    <property type="nucleotide sequence ID" value="NZ_QXFJ01000031.1"/>
</dbReference>
<dbReference type="AlphaFoldDB" id="A0A418N250"/>
<evidence type="ECO:0000313" key="5">
    <source>
        <dbReference type="Proteomes" id="UP000321528"/>
    </source>
</evidence>
<dbReference type="InterPro" id="IPR009057">
    <property type="entry name" value="Homeodomain-like_sf"/>
</dbReference>
<comment type="caution">
    <text evidence="2">The sequence shown here is derived from an EMBL/GenBank/DDBJ whole genome shotgun (WGS) entry which is preliminary data.</text>
</comment>
<dbReference type="SUPFAM" id="SSF46689">
    <property type="entry name" value="Homeodomain-like"/>
    <property type="match status" value="1"/>
</dbReference>
<reference evidence="2 4" key="1">
    <citation type="submission" date="2018-08" db="EMBL/GenBank/DDBJ databases">
        <title>Proposal of Muricauda 72 sp.nov. and Muricauda NH166 sp.nov., isolated from seawater.</title>
        <authorList>
            <person name="Cheng H."/>
            <person name="Wu Y.-H."/>
            <person name="Guo L.-L."/>
            <person name="Xu X.-W."/>
        </authorList>
    </citation>
    <scope>NUCLEOTIDE SEQUENCE [LARGE SCALE GENOMIC DNA]</scope>
    <source>
        <strain evidence="2 4">NH166</strain>
    </source>
</reference>
<dbReference type="SUPFAM" id="SSF53098">
    <property type="entry name" value="Ribonuclease H-like"/>
    <property type="match status" value="1"/>
</dbReference>
<dbReference type="GO" id="GO:0004803">
    <property type="term" value="F:transposase activity"/>
    <property type="evidence" value="ECO:0007669"/>
    <property type="project" value="InterPro"/>
</dbReference>
<reference evidence="3 5" key="2">
    <citation type="submission" date="2019-07" db="EMBL/GenBank/DDBJ databases">
        <title>Draft genome of two Muricauda strains isolated from deep sea.</title>
        <authorList>
            <person name="Sun C."/>
        </authorList>
    </citation>
    <scope>NUCLEOTIDE SEQUENCE [LARGE SCALE GENOMIC DNA]</scope>
    <source>
        <strain evidence="3 5">NH166</strain>
    </source>
</reference>
<gene>
    <name evidence="2" type="ORF">D2U88_17780</name>
    <name evidence="3" type="ORF">FQ019_17570</name>
</gene>
<dbReference type="InterPro" id="IPR001584">
    <property type="entry name" value="Integrase_cat-core"/>
</dbReference>
<dbReference type="PANTHER" id="PTHR46889:SF4">
    <property type="entry name" value="TRANSPOSASE INSO FOR INSERTION SEQUENCE ELEMENT IS911B-RELATED"/>
    <property type="match status" value="1"/>
</dbReference>
<dbReference type="InterPro" id="IPR025948">
    <property type="entry name" value="HTH-like_dom"/>
</dbReference>
<protein>
    <submittedName>
        <fullName evidence="2">IS3 family transposase</fullName>
    </submittedName>
</protein>
<keyword evidence="5" id="KW-1185">Reference proteome</keyword>
<feature type="domain" description="Integrase catalytic" evidence="1">
    <location>
        <begin position="209"/>
        <end position="387"/>
    </location>
</feature>
<name>A0A418N250_9FLAO</name>
<dbReference type="PROSITE" id="PS50994">
    <property type="entry name" value="INTEGRASE"/>
    <property type="match status" value="1"/>
</dbReference>
<evidence type="ECO:0000313" key="3">
    <source>
        <dbReference type="EMBL" id="TXJ99216.1"/>
    </source>
</evidence>
<dbReference type="InterPro" id="IPR002514">
    <property type="entry name" value="Transposase_8"/>
</dbReference>
<evidence type="ECO:0000313" key="4">
    <source>
        <dbReference type="Proteomes" id="UP000284189"/>
    </source>
</evidence>
<evidence type="ECO:0000259" key="1">
    <source>
        <dbReference type="PROSITE" id="PS50994"/>
    </source>
</evidence>
<dbReference type="Pfam" id="PF01527">
    <property type="entry name" value="HTH_Tnp_1"/>
    <property type="match status" value="1"/>
</dbReference>
<dbReference type="Proteomes" id="UP000321528">
    <property type="component" value="Unassembled WGS sequence"/>
</dbReference>